<dbReference type="EMBL" id="SMLW01000575">
    <property type="protein sequence ID" value="MTI26321.1"/>
    <property type="molecule type" value="Genomic_DNA"/>
</dbReference>
<dbReference type="Proteomes" id="UP000798808">
    <property type="component" value="Unassembled WGS sequence"/>
</dbReference>
<sequence length="201" mass="23321">MSSHHFVREDQEPALLIMGPVNQDTLFQLLEWSPKVIVVQEAVKLILDYGVKIDAIVCNRESMDELRSKLSFQMPIQFITDDTDTSHYMQALAFLMDLNCKAVHILGEVRENVMNQLTTISLDIVIWKNKYKWSYCRSGYFRKWVTKGNLFVLDAHAIVSIKSDVEVRQYEEQNKLIIEPLSDGMVAFQSSTPFWLGEHIY</sequence>
<keyword evidence="2" id="KW-1185">Reference proteome</keyword>
<evidence type="ECO:0000313" key="2">
    <source>
        <dbReference type="Proteomes" id="UP000798808"/>
    </source>
</evidence>
<protein>
    <recommendedName>
        <fullName evidence="3">Thiamine diphosphokinase</fullName>
    </recommendedName>
</protein>
<reference evidence="1 2" key="1">
    <citation type="submission" date="2019-02" db="EMBL/GenBank/DDBJ databases">
        <authorList>
            <person name="Goldberg S.R."/>
            <person name="Haltli B.A."/>
            <person name="Correa H."/>
            <person name="Russell K.G."/>
        </authorList>
    </citation>
    <scope>NUCLEOTIDE SEQUENCE [LARGE SCALE GENOMIC DNA]</scope>
    <source>
        <strain evidence="1 2">JCM 16186</strain>
    </source>
</reference>
<dbReference type="RefSeq" id="WP_155173333.1">
    <property type="nucleotide sequence ID" value="NZ_BAAAFL010000012.1"/>
</dbReference>
<evidence type="ECO:0000313" key="1">
    <source>
        <dbReference type="EMBL" id="MTI26321.1"/>
    </source>
</evidence>
<evidence type="ECO:0008006" key="3">
    <source>
        <dbReference type="Google" id="ProtNLM"/>
    </source>
</evidence>
<comment type="caution">
    <text evidence="1">The sequence shown here is derived from an EMBL/GenBank/DDBJ whole genome shotgun (WGS) entry which is preliminary data.</text>
</comment>
<proteinExistence type="predicted"/>
<accession>A0ABW9RRI7</accession>
<gene>
    <name evidence="1" type="ORF">E1163_15290</name>
</gene>
<name>A0ABW9RRI7_9BACT</name>
<organism evidence="1 2">
    <name type="scientific">Fulvivirga kasyanovii</name>
    <dbReference type="NCBI Taxonomy" id="396812"/>
    <lineage>
        <taxon>Bacteria</taxon>
        <taxon>Pseudomonadati</taxon>
        <taxon>Bacteroidota</taxon>
        <taxon>Cytophagia</taxon>
        <taxon>Cytophagales</taxon>
        <taxon>Fulvivirgaceae</taxon>
        <taxon>Fulvivirga</taxon>
    </lineage>
</organism>